<feature type="non-terminal residue" evidence="2">
    <location>
        <position position="1"/>
    </location>
</feature>
<reference evidence="2" key="1">
    <citation type="journal article" date="2015" name="Nature">
        <title>Complex archaea that bridge the gap between prokaryotes and eukaryotes.</title>
        <authorList>
            <person name="Spang A."/>
            <person name="Saw J.H."/>
            <person name="Jorgensen S.L."/>
            <person name="Zaremba-Niedzwiedzka K."/>
            <person name="Martijn J."/>
            <person name="Lind A.E."/>
            <person name="van Eijk R."/>
            <person name="Schleper C."/>
            <person name="Guy L."/>
            <person name="Ettema T.J."/>
        </authorList>
    </citation>
    <scope>NUCLEOTIDE SEQUENCE</scope>
</reference>
<feature type="transmembrane region" description="Helical" evidence="1">
    <location>
        <begin position="6"/>
        <end position="28"/>
    </location>
</feature>
<keyword evidence="1" id="KW-0812">Transmembrane</keyword>
<protein>
    <submittedName>
        <fullName evidence="2">Uncharacterized protein</fullName>
    </submittedName>
</protein>
<comment type="caution">
    <text evidence="2">The sequence shown here is derived from an EMBL/GenBank/DDBJ whole genome shotgun (WGS) entry which is preliminary data.</text>
</comment>
<proteinExistence type="predicted"/>
<sequence length="50" mass="5806">IFMKNIIFGIFAFLLAVVGFVFIINAFFSPLKVIKGKKKYKKIIAYHIVR</sequence>
<keyword evidence="1" id="KW-0472">Membrane</keyword>
<dbReference type="EMBL" id="LAZR01041814">
    <property type="protein sequence ID" value="KKL11040.1"/>
    <property type="molecule type" value="Genomic_DNA"/>
</dbReference>
<gene>
    <name evidence="2" type="ORF">LCGC14_2549820</name>
</gene>
<evidence type="ECO:0000256" key="1">
    <source>
        <dbReference type="SAM" id="Phobius"/>
    </source>
</evidence>
<dbReference type="AlphaFoldDB" id="A0A0F9ANQ6"/>
<organism evidence="2">
    <name type="scientific">marine sediment metagenome</name>
    <dbReference type="NCBI Taxonomy" id="412755"/>
    <lineage>
        <taxon>unclassified sequences</taxon>
        <taxon>metagenomes</taxon>
        <taxon>ecological metagenomes</taxon>
    </lineage>
</organism>
<accession>A0A0F9ANQ6</accession>
<keyword evidence="1" id="KW-1133">Transmembrane helix</keyword>
<evidence type="ECO:0000313" key="2">
    <source>
        <dbReference type="EMBL" id="KKL11040.1"/>
    </source>
</evidence>
<name>A0A0F9ANQ6_9ZZZZ</name>